<feature type="compositionally biased region" description="Basic and acidic residues" evidence="5">
    <location>
        <begin position="543"/>
        <end position="553"/>
    </location>
</feature>
<keyword evidence="6" id="KW-0732">Signal</keyword>
<protein>
    <recommendedName>
        <fullName evidence="7">Lipase domain-containing protein</fullName>
    </recommendedName>
</protein>
<evidence type="ECO:0000256" key="2">
    <source>
        <dbReference type="ARBA" id="ARBA00010701"/>
    </source>
</evidence>
<dbReference type="GO" id="GO:0016042">
    <property type="term" value="P:lipid catabolic process"/>
    <property type="evidence" value="ECO:0007669"/>
    <property type="project" value="TreeGrafter"/>
</dbReference>
<dbReference type="GO" id="GO:0005615">
    <property type="term" value="C:extracellular space"/>
    <property type="evidence" value="ECO:0007669"/>
    <property type="project" value="TreeGrafter"/>
</dbReference>
<dbReference type="SUPFAM" id="SSF53474">
    <property type="entry name" value="alpha/beta-Hydrolases"/>
    <property type="match status" value="1"/>
</dbReference>
<proteinExistence type="inferred from homology"/>
<feature type="signal peptide" evidence="6">
    <location>
        <begin position="1"/>
        <end position="19"/>
    </location>
</feature>
<comment type="similarity">
    <text evidence="2 4">Belongs to the AB hydrolase superfamily. Lipase family.</text>
</comment>
<evidence type="ECO:0000313" key="8">
    <source>
        <dbReference type="EMBL" id="TRY56949.1"/>
    </source>
</evidence>
<keyword evidence="9" id="KW-1185">Reference proteome</keyword>
<evidence type="ECO:0000259" key="7">
    <source>
        <dbReference type="Pfam" id="PF00151"/>
    </source>
</evidence>
<dbReference type="PANTHER" id="PTHR11610">
    <property type="entry name" value="LIPASE"/>
    <property type="match status" value="1"/>
</dbReference>
<feature type="compositionally biased region" description="Basic and acidic residues" evidence="5">
    <location>
        <begin position="594"/>
        <end position="604"/>
    </location>
</feature>
<dbReference type="SUPFAM" id="SSF49723">
    <property type="entry name" value="Lipase/lipooxygenase domain (PLAT/LH2 domain)"/>
    <property type="match status" value="1"/>
</dbReference>
<dbReference type="InterPro" id="IPR000734">
    <property type="entry name" value="TAG_lipase"/>
</dbReference>
<comment type="caution">
    <text evidence="8">The sequence shown here is derived from an EMBL/GenBank/DDBJ whole genome shotgun (WGS) entry which is preliminary data.</text>
</comment>
<dbReference type="InterPro" id="IPR033906">
    <property type="entry name" value="Lipase_N"/>
</dbReference>
<feature type="compositionally biased region" description="Basic and acidic residues" evidence="5">
    <location>
        <begin position="627"/>
        <end position="638"/>
    </location>
</feature>
<feature type="compositionally biased region" description="Basic and acidic residues" evidence="5">
    <location>
        <begin position="560"/>
        <end position="570"/>
    </location>
</feature>
<reference evidence="8 9" key="1">
    <citation type="journal article" date="2019" name="Sci. Data">
        <title>Hybrid genome assembly and annotation of Danionella translucida.</title>
        <authorList>
            <person name="Kadobianskyi M."/>
            <person name="Schulze L."/>
            <person name="Schuelke M."/>
            <person name="Judkewitz B."/>
        </authorList>
    </citation>
    <scope>NUCLEOTIDE SEQUENCE [LARGE SCALE GENOMIC DNA]</scope>
    <source>
        <strain evidence="8 9">Bolton</strain>
    </source>
</reference>
<evidence type="ECO:0000313" key="9">
    <source>
        <dbReference type="Proteomes" id="UP000316079"/>
    </source>
</evidence>
<dbReference type="InterPro" id="IPR029058">
    <property type="entry name" value="AB_hydrolase_fold"/>
</dbReference>
<dbReference type="GO" id="GO:0034185">
    <property type="term" value="F:apolipoprotein binding"/>
    <property type="evidence" value="ECO:0007669"/>
    <property type="project" value="TreeGrafter"/>
</dbReference>
<dbReference type="AlphaFoldDB" id="A0A553MUU9"/>
<dbReference type="CDD" id="cd00707">
    <property type="entry name" value="Pancreat_lipase_like"/>
    <property type="match status" value="1"/>
</dbReference>
<dbReference type="STRING" id="623744.A0A553MUU9"/>
<keyword evidence="3" id="KW-0964">Secreted</keyword>
<sequence>MFALRVFLLLYCHFFEARGSNLTDGQRIPVKSRFHLYHSGELFEDTCVLLPFQSESLQTCGYNQSQPVTIIIHGWTMNGLMEKWIFSLASALKHRLQHVNVLISDWRNLALQPYPIAAKNSRQVGGDLATMLKWLQDVAQLSLDEVHLIGYSLGAHVAGFAGSHFRGAQKIGRITGLDPAGPHFEGALAPDRLSPDDAQLVDAIHTSAGSRLMPGVGITQRVAHLDFYPNGGAFQPGCKFSDVYANVYRYGLQGVPRTIKCSHERSVRLFTESVQNGSAPALGFRCRDQASFTRGRCLDCRSQRCNPLGLSAQKQRNGGNTGGLFLNTGPLPPYRVFHYQIRMQLKFPVQIPELSVFVTLNGSGGETSEKPLTLYQDGAQQKLFSSLLSFSSDPGELFSLKLLWKGEHVWWSWFNQVWSKSNETPKLSIWRIRIKAGETQHKDWFCGTSVTRLKIAEPQEFRRCHVLQKNKAGTQNHLELTGTLKPPENTETVEKPGAETQKPPESTETIEKPKAETLKSPESTETIEKLGAQTLKTPESTETIEKPKAETLKSPESTETIEKPKAETLKPLDSTETIEKLVAQTLKTPESTETIEKPKAETLKSPESTEFIENPKSETLKPPKSTETIEKPRAETLKPPESTETTERHGAETQKSPESTETTERHGAETLKSTENIEVIEKPRNLQKALK</sequence>
<dbReference type="GO" id="GO:0004465">
    <property type="term" value="F:lipoprotein lipase activity"/>
    <property type="evidence" value="ECO:0007669"/>
    <property type="project" value="TreeGrafter"/>
</dbReference>
<accession>A0A553MUU9</accession>
<comment type="subcellular location">
    <subcellularLocation>
        <location evidence="1">Secreted</location>
    </subcellularLocation>
</comment>
<gene>
    <name evidence="8" type="ORF">DNTS_023882</name>
</gene>
<dbReference type="Gene3D" id="3.40.50.1820">
    <property type="entry name" value="alpha/beta hydrolase"/>
    <property type="match status" value="1"/>
</dbReference>
<organism evidence="8 9">
    <name type="scientific">Danionella cerebrum</name>
    <dbReference type="NCBI Taxonomy" id="2873325"/>
    <lineage>
        <taxon>Eukaryota</taxon>
        <taxon>Metazoa</taxon>
        <taxon>Chordata</taxon>
        <taxon>Craniata</taxon>
        <taxon>Vertebrata</taxon>
        <taxon>Euteleostomi</taxon>
        <taxon>Actinopterygii</taxon>
        <taxon>Neopterygii</taxon>
        <taxon>Teleostei</taxon>
        <taxon>Ostariophysi</taxon>
        <taxon>Cypriniformes</taxon>
        <taxon>Danionidae</taxon>
        <taxon>Danioninae</taxon>
        <taxon>Danionella</taxon>
    </lineage>
</organism>
<feature type="compositionally biased region" description="Basic and acidic residues" evidence="5">
    <location>
        <begin position="509"/>
        <end position="519"/>
    </location>
</feature>
<evidence type="ECO:0000256" key="3">
    <source>
        <dbReference type="ARBA" id="ARBA00022525"/>
    </source>
</evidence>
<dbReference type="PANTHER" id="PTHR11610:SF2">
    <property type="entry name" value="HEPATIC TRIACYLGLYCEROL LIPASE"/>
    <property type="match status" value="1"/>
</dbReference>
<evidence type="ECO:0000256" key="5">
    <source>
        <dbReference type="SAM" id="MobiDB-lite"/>
    </source>
</evidence>
<dbReference type="OrthoDB" id="199913at2759"/>
<feature type="chain" id="PRO_5021899560" description="Lipase domain-containing protein" evidence="6">
    <location>
        <begin position="20"/>
        <end position="691"/>
    </location>
</feature>
<dbReference type="InterPro" id="IPR036392">
    <property type="entry name" value="PLAT/LH2_dom_sf"/>
</dbReference>
<dbReference type="EMBL" id="SRMA01027249">
    <property type="protein sequence ID" value="TRY56949.1"/>
    <property type="molecule type" value="Genomic_DNA"/>
</dbReference>
<dbReference type="PRINTS" id="PR00821">
    <property type="entry name" value="TAGLIPASE"/>
</dbReference>
<name>A0A553MUU9_9TELE</name>
<dbReference type="Proteomes" id="UP000316079">
    <property type="component" value="Unassembled WGS sequence"/>
</dbReference>
<feature type="domain" description="Lipase" evidence="7">
    <location>
        <begin position="30"/>
        <end position="331"/>
    </location>
</feature>
<feature type="region of interest" description="Disordered" evidence="5">
    <location>
        <begin position="475"/>
        <end position="691"/>
    </location>
</feature>
<evidence type="ECO:0000256" key="1">
    <source>
        <dbReference type="ARBA" id="ARBA00004613"/>
    </source>
</evidence>
<evidence type="ECO:0000256" key="6">
    <source>
        <dbReference type="SAM" id="SignalP"/>
    </source>
</evidence>
<evidence type="ECO:0000256" key="4">
    <source>
        <dbReference type="RuleBase" id="RU004262"/>
    </source>
</evidence>
<dbReference type="Pfam" id="PF00151">
    <property type="entry name" value="Lipase"/>
    <property type="match status" value="1"/>
</dbReference>
<dbReference type="InterPro" id="IPR013818">
    <property type="entry name" value="Lipase"/>
</dbReference>
<dbReference type="Gene3D" id="2.60.60.20">
    <property type="entry name" value="PLAT/LH2 domain"/>
    <property type="match status" value="1"/>
</dbReference>